<sequence length="536" mass="60957">MFSKFLAGIAESFGYQNNNETSESSNKTSEITQSIDQSKVPANQLKLIHKKVEEKNQRISLMQSSTAANTDKKHQRNIKKNSPQRKQQTHTSNSKNQPQAQLFKQTSSNIMQKSSSQSWINNSGSNFLSYKNDKIQADKQQNKDEEINRCLSPRQMTKQICPAMTQSCKRLPPMSFINSRLLEQVEEHSTNSNEEDIPSESQILIVHNIDNRLQSDVLEETIQEIYSQKHINLDYSKISQAQQLKSKRDSLLSRFSNKLTNKQEQLSAQGTEKTSLNSFTKNQNDGINQIFVIEKSKQATATTTPLKNPLDNNIIKAMRYENSNKETSALKISTQINMRNSRETENALKINQSDLFQNVHYQLTPNKEVINENSSDGGTFFPSNQSNFNYQPKFFRPSQTNGSQSQSMQRKGSISNQTLNNNFTNSTFQNDKMSFNQSPLLKTQISQPTLISIQEKFQINPFNLDGDEQTDQKQSVQTPKNQIQMKMAIKRATVHLKGYNAHTNGLKSEGSGGAERRFTKKSAPMKKKSSRVIQAK</sequence>
<feature type="region of interest" description="Disordered" evidence="1">
    <location>
        <begin position="501"/>
        <end position="536"/>
    </location>
</feature>
<feature type="region of interest" description="Disordered" evidence="1">
    <location>
        <begin position="56"/>
        <end position="100"/>
    </location>
</feature>
<reference evidence="2 3" key="1">
    <citation type="submission" date="2014-06" db="EMBL/GenBank/DDBJ databases">
        <authorList>
            <person name="Swart Estienne"/>
        </authorList>
    </citation>
    <scope>NUCLEOTIDE SEQUENCE [LARGE SCALE GENOMIC DNA]</scope>
    <source>
        <strain evidence="2 3">130c</strain>
    </source>
</reference>
<organism evidence="2 3">
    <name type="scientific">Stylonychia lemnae</name>
    <name type="common">Ciliate</name>
    <dbReference type="NCBI Taxonomy" id="5949"/>
    <lineage>
        <taxon>Eukaryota</taxon>
        <taxon>Sar</taxon>
        <taxon>Alveolata</taxon>
        <taxon>Ciliophora</taxon>
        <taxon>Intramacronucleata</taxon>
        <taxon>Spirotrichea</taxon>
        <taxon>Stichotrichia</taxon>
        <taxon>Sporadotrichida</taxon>
        <taxon>Oxytrichidae</taxon>
        <taxon>Stylonychinae</taxon>
        <taxon>Stylonychia</taxon>
    </lineage>
</organism>
<feature type="compositionally biased region" description="Polar residues" evidence="1">
    <location>
        <begin position="472"/>
        <end position="482"/>
    </location>
</feature>
<feature type="region of interest" description="Disordered" evidence="1">
    <location>
        <begin position="397"/>
        <end position="416"/>
    </location>
</feature>
<dbReference type="InParanoid" id="A0A078B198"/>
<evidence type="ECO:0000256" key="1">
    <source>
        <dbReference type="SAM" id="MobiDB-lite"/>
    </source>
</evidence>
<protein>
    <submittedName>
        <fullName evidence="2">Uncharacterized protein</fullName>
    </submittedName>
</protein>
<dbReference type="AlphaFoldDB" id="A0A078B198"/>
<evidence type="ECO:0000313" key="3">
    <source>
        <dbReference type="Proteomes" id="UP000039865"/>
    </source>
</evidence>
<name>A0A078B198_STYLE</name>
<feature type="compositionally biased region" description="Polar residues" evidence="1">
    <location>
        <begin position="58"/>
        <end position="69"/>
    </location>
</feature>
<proteinExistence type="predicted"/>
<accession>A0A078B198</accession>
<keyword evidence="3" id="KW-1185">Reference proteome</keyword>
<feature type="region of interest" description="Disordered" evidence="1">
    <location>
        <begin position="463"/>
        <end position="482"/>
    </location>
</feature>
<feature type="compositionally biased region" description="Basic residues" evidence="1">
    <location>
        <begin position="518"/>
        <end position="530"/>
    </location>
</feature>
<dbReference type="EMBL" id="CCKQ01015310">
    <property type="protein sequence ID" value="CDW87132.1"/>
    <property type="molecule type" value="Genomic_DNA"/>
</dbReference>
<feature type="compositionally biased region" description="Low complexity" evidence="1">
    <location>
        <begin position="17"/>
        <end position="32"/>
    </location>
</feature>
<evidence type="ECO:0000313" key="2">
    <source>
        <dbReference type="EMBL" id="CDW87132.1"/>
    </source>
</evidence>
<gene>
    <name evidence="2" type="primary">Contig12905.g13762</name>
    <name evidence="2" type="ORF">STYLEM_16234</name>
</gene>
<feature type="compositionally biased region" description="Polar residues" evidence="1">
    <location>
        <begin position="84"/>
        <end position="100"/>
    </location>
</feature>
<dbReference type="Proteomes" id="UP000039865">
    <property type="component" value="Unassembled WGS sequence"/>
</dbReference>
<feature type="region of interest" description="Disordered" evidence="1">
    <location>
        <begin position="16"/>
        <end position="37"/>
    </location>
</feature>
<feature type="compositionally biased region" description="Basic residues" evidence="1">
    <location>
        <begin position="73"/>
        <end position="83"/>
    </location>
</feature>